<feature type="transmembrane region" description="Helical" evidence="2">
    <location>
        <begin position="6"/>
        <end position="25"/>
    </location>
</feature>
<keyword evidence="4" id="KW-1185">Reference proteome</keyword>
<organism evidence="3 4">
    <name type="scientific">Isosphaera pallida (strain ATCC 43644 / DSM 9630 / IS1B)</name>
    <dbReference type="NCBI Taxonomy" id="575540"/>
    <lineage>
        <taxon>Bacteria</taxon>
        <taxon>Pseudomonadati</taxon>
        <taxon>Planctomycetota</taxon>
        <taxon>Planctomycetia</taxon>
        <taxon>Isosphaerales</taxon>
        <taxon>Isosphaeraceae</taxon>
        <taxon>Isosphaera</taxon>
    </lineage>
</organism>
<dbReference type="AlphaFoldDB" id="E8R6Q6"/>
<dbReference type="Proteomes" id="UP000008631">
    <property type="component" value="Chromosome"/>
</dbReference>
<dbReference type="RefSeq" id="WP_013566246.1">
    <property type="nucleotide sequence ID" value="NC_014962.1"/>
</dbReference>
<protein>
    <recommendedName>
        <fullName evidence="5">Cell division protein FtsQ</fullName>
    </recommendedName>
</protein>
<name>E8R6Q6_ISOPI</name>
<keyword evidence="2" id="KW-1133">Transmembrane helix</keyword>
<feature type="compositionally biased region" description="Basic and acidic residues" evidence="1">
    <location>
        <begin position="170"/>
        <end position="181"/>
    </location>
</feature>
<evidence type="ECO:0000256" key="2">
    <source>
        <dbReference type="SAM" id="Phobius"/>
    </source>
</evidence>
<sequence length="331" mass="37921">MPRSAWRRGGILVVAMVALVLGWWFRDQPRSWLARHDIYRTTAEAIEWRPEPPDWIRPSASDLAIQVAQRAAWPDRFSPLEIDLDRLADDVRFHCPWIDAVERVERVWPNRLILHVRYRKPAARLVFGDGQAEAILDQHGVVLPAREVEERVAADLVRLILKNDNPDRLDLGLDPNREPGRHAARSGSTNPNAPEAQRLRNAIHLAMFLRDQRDALRDSSRTTSEDADLARADALWLERVAVNPTDPRGLFIWIQSRTWIVWGRSLDRADPEGEPSNLEKWPVFRHLGRRLVARGIPPTPVVFDLSRREFLLGGLLEENETQQAPTSPTTP</sequence>
<dbReference type="EMBL" id="CP002353">
    <property type="protein sequence ID" value="ADV63958.1"/>
    <property type="molecule type" value="Genomic_DNA"/>
</dbReference>
<dbReference type="STRING" id="575540.Isop_3399"/>
<reference key="1">
    <citation type="submission" date="2010-11" db="EMBL/GenBank/DDBJ databases">
        <title>The complete sequence of chromosome of Isophaera pallida ATCC 43644.</title>
        <authorList>
            <consortium name="US DOE Joint Genome Institute (JGI-PGF)"/>
            <person name="Lucas S."/>
            <person name="Copeland A."/>
            <person name="Lapidus A."/>
            <person name="Bruce D."/>
            <person name="Goodwin L."/>
            <person name="Pitluck S."/>
            <person name="Kyrpides N."/>
            <person name="Mavromatis K."/>
            <person name="Pagani I."/>
            <person name="Ivanova N."/>
            <person name="Saunders E."/>
            <person name="Brettin T."/>
            <person name="Detter J.C."/>
            <person name="Han C."/>
            <person name="Tapia R."/>
            <person name="Land M."/>
            <person name="Hauser L."/>
            <person name="Markowitz V."/>
            <person name="Cheng J.-F."/>
            <person name="Hugenholtz P."/>
            <person name="Woyke T."/>
            <person name="Wu D."/>
            <person name="Eisen J.A."/>
        </authorList>
    </citation>
    <scope>NUCLEOTIDE SEQUENCE</scope>
    <source>
        <strain>ATCC 43644</strain>
    </source>
</reference>
<dbReference type="OrthoDB" id="9790370at2"/>
<proteinExistence type="predicted"/>
<evidence type="ECO:0008006" key="5">
    <source>
        <dbReference type="Google" id="ProtNLM"/>
    </source>
</evidence>
<dbReference type="eggNOG" id="COG1589">
    <property type="taxonomic scope" value="Bacteria"/>
</dbReference>
<keyword evidence="2" id="KW-0472">Membrane</keyword>
<evidence type="ECO:0000256" key="1">
    <source>
        <dbReference type="SAM" id="MobiDB-lite"/>
    </source>
</evidence>
<accession>E8R6Q6</accession>
<dbReference type="HOGENOM" id="CLU_838826_0_0_0"/>
<evidence type="ECO:0000313" key="3">
    <source>
        <dbReference type="EMBL" id="ADV63958.1"/>
    </source>
</evidence>
<feature type="region of interest" description="Disordered" evidence="1">
    <location>
        <begin position="170"/>
        <end position="195"/>
    </location>
</feature>
<dbReference type="InParanoid" id="E8R6Q6"/>
<evidence type="ECO:0000313" key="4">
    <source>
        <dbReference type="Proteomes" id="UP000008631"/>
    </source>
</evidence>
<dbReference type="KEGG" id="ipa:Isop_3399"/>
<keyword evidence="2" id="KW-0812">Transmembrane</keyword>
<reference evidence="3 4" key="2">
    <citation type="journal article" date="2011" name="Stand. Genomic Sci.">
        <title>Complete genome sequence of Isosphaera pallida type strain (IS1B).</title>
        <authorList>
            <consortium name="US DOE Joint Genome Institute (JGI-PGF)"/>
            <person name="Goker M."/>
            <person name="Cleland D."/>
            <person name="Saunders E."/>
            <person name="Lapidus A."/>
            <person name="Nolan M."/>
            <person name="Lucas S."/>
            <person name="Hammon N."/>
            <person name="Deshpande S."/>
            <person name="Cheng J.F."/>
            <person name="Tapia R."/>
            <person name="Han C."/>
            <person name="Goodwin L."/>
            <person name="Pitluck S."/>
            <person name="Liolios K."/>
            <person name="Pagani I."/>
            <person name="Ivanova N."/>
            <person name="Mavromatis K."/>
            <person name="Pati A."/>
            <person name="Chen A."/>
            <person name="Palaniappan K."/>
            <person name="Land M."/>
            <person name="Hauser L."/>
            <person name="Chang Y.J."/>
            <person name="Jeffries C.D."/>
            <person name="Detter J.C."/>
            <person name="Beck B."/>
            <person name="Woyke T."/>
            <person name="Bristow J."/>
            <person name="Eisen J.A."/>
            <person name="Markowitz V."/>
            <person name="Hugenholtz P."/>
            <person name="Kyrpides N.C."/>
            <person name="Klenk H.P."/>
        </authorList>
    </citation>
    <scope>NUCLEOTIDE SEQUENCE [LARGE SCALE GENOMIC DNA]</scope>
    <source>
        <strain evidence="4">ATCC 43644 / DSM 9630 / IS1B</strain>
    </source>
</reference>
<gene>
    <name evidence="3" type="ordered locus">Isop_3399</name>
</gene>